<dbReference type="CDD" id="cd13666">
    <property type="entry name" value="PBP2_TRAP_DctP_like_1"/>
    <property type="match status" value="1"/>
</dbReference>
<accession>A0A2M9G3N4</accession>
<dbReference type="PANTHER" id="PTHR33376:SF15">
    <property type="entry name" value="BLL6794 PROTEIN"/>
    <property type="match status" value="1"/>
</dbReference>
<keyword evidence="4" id="KW-1185">Reference proteome</keyword>
<dbReference type="GO" id="GO:0055085">
    <property type="term" value="P:transmembrane transport"/>
    <property type="evidence" value="ECO:0007669"/>
    <property type="project" value="InterPro"/>
</dbReference>
<dbReference type="EMBL" id="PHIG01000029">
    <property type="protein sequence ID" value="PJK30332.1"/>
    <property type="molecule type" value="Genomic_DNA"/>
</dbReference>
<evidence type="ECO:0008006" key="5">
    <source>
        <dbReference type="Google" id="ProtNLM"/>
    </source>
</evidence>
<dbReference type="OrthoDB" id="7239472at2"/>
<dbReference type="PANTHER" id="PTHR33376">
    <property type="match status" value="1"/>
</dbReference>
<reference evidence="3 4" key="1">
    <citation type="submission" date="2017-11" db="EMBL/GenBank/DDBJ databases">
        <title>Draft genome sequence of Rhizobiales bacterium SY3-13.</title>
        <authorList>
            <person name="Sun C."/>
        </authorList>
    </citation>
    <scope>NUCLEOTIDE SEQUENCE [LARGE SCALE GENOMIC DNA]</scope>
    <source>
        <strain evidence="3 4">SY3-13</strain>
    </source>
</reference>
<gene>
    <name evidence="3" type="ORF">CVT23_08105</name>
</gene>
<dbReference type="InterPro" id="IPR038404">
    <property type="entry name" value="TRAP_DctP_sf"/>
</dbReference>
<keyword evidence="1 2" id="KW-0732">Signal</keyword>
<feature type="chain" id="PRO_5014754163" description="C4-dicarboxylate ABC transporter substrate-binding protein" evidence="2">
    <location>
        <begin position="24"/>
        <end position="373"/>
    </location>
</feature>
<dbReference type="AlphaFoldDB" id="A0A2M9G3N4"/>
<dbReference type="InterPro" id="IPR018389">
    <property type="entry name" value="DctP_fam"/>
</dbReference>
<evidence type="ECO:0000256" key="2">
    <source>
        <dbReference type="SAM" id="SignalP"/>
    </source>
</evidence>
<dbReference type="RefSeq" id="WP_109795528.1">
    <property type="nucleotide sequence ID" value="NZ_PHIG01000029.1"/>
</dbReference>
<dbReference type="Proteomes" id="UP000229498">
    <property type="component" value="Unassembled WGS sequence"/>
</dbReference>
<protein>
    <recommendedName>
        <fullName evidence="5">C4-dicarboxylate ABC transporter substrate-binding protein</fullName>
    </recommendedName>
</protein>
<proteinExistence type="predicted"/>
<name>A0A2M9G3N4_9PROT</name>
<sequence>MKLGRMIASTALAAGLFAGTSGATELKVSSILAPQGAGAHGYNYFAEQVEKETNGEVTVQVLHGGVLLTPLQMLSGLPDGVGDVGFLLPPYFPAEFPEFNLAANMAIVGDDALAMTGAIHEYITTCEPCLAEHARHGHVYLGSYSATPYYGQGRKAYRTLDELRGTKVRTATAAQGRWAEHFGAVRVAISGTEAFEAISTGTIDVTLAALAEFFNLNLAEVNTHVNMLPVGVFNGNSPFSFGAPQWADLTDDQRAAILRVAPYGVATIVTGYVRDEERAKDVAKERGIELVEPSEELKKASEAYIATDVKLGLEEAERTTGLENAQAKADRYLALIEKWKKLTADIDRTSPQAFGELLWTEVWSKIDPKTYGL</sequence>
<evidence type="ECO:0000256" key="1">
    <source>
        <dbReference type="ARBA" id="ARBA00022729"/>
    </source>
</evidence>
<dbReference type="Gene3D" id="3.40.190.170">
    <property type="entry name" value="Bacterial extracellular solute-binding protein, family 7"/>
    <property type="match status" value="1"/>
</dbReference>
<dbReference type="Pfam" id="PF03480">
    <property type="entry name" value="DctP"/>
    <property type="match status" value="1"/>
</dbReference>
<feature type="signal peptide" evidence="2">
    <location>
        <begin position="1"/>
        <end position="23"/>
    </location>
</feature>
<evidence type="ECO:0000313" key="4">
    <source>
        <dbReference type="Proteomes" id="UP000229498"/>
    </source>
</evidence>
<comment type="caution">
    <text evidence="3">The sequence shown here is derived from an EMBL/GenBank/DDBJ whole genome shotgun (WGS) entry which is preliminary data.</text>
</comment>
<dbReference type="NCBIfam" id="NF037995">
    <property type="entry name" value="TRAP_S1"/>
    <property type="match status" value="1"/>
</dbReference>
<organism evidence="3 4">
    <name type="scientific">Minwuia thermotolerans</name>
    <dbReference type="NCBI Taxonomy" id="2056226"/>
    <lineage>
        <taxon>Bacteria</taxon>
        <taxon>Pseudomonadati</taxon>
        <taxon>Pseudomonadota</taxon>
        <taxon>Alphaproteobacteria</taxon>
        <taxon>Minwuiales</taxon>
        <taxon>Minwuiaceae</taxon>
        <taxon>Minwuia</taxon>
    </lineage>
</organism>
<evidence type="ECO:0000313" key="3">
    <source>
        <dbReference type="EMBL" id="PJK30332.1"/>
    </source>
</evidence>